<reference evidence="1 2" key="1">
    <citation type="submission" date="2008-03" db="EMBL/GenBank/DDBJ databases">
        <title>Complete sequence of chromosome of Methylobacterium radiotolerans JCM 2831.</title>
        <authorList>
            <consortium name="US DOE Joint Genome Institute"/>
            <person name="Copeland A."/>
            <person name="Lucas S."/>
            <person name="Lapidus A."/>
            <person name="Glavina del Rio T."/>
            <person name="Dalin E."/>
            <person name="Tice H."/>
            <person name="Bruce D."/>
            <person name="Goodwin L."/>
            <person name="Pitluck S."/>
            <person name="Kiss H."/>
            <person name="Brettin T."/>
            <person name="Detter J.C."/>
            <person name="Han C."/>
            <person name="Kuske C.R."/>
            <person name="Schmutz J."/>
            <person name="Larimer F."/>
            <person name="Land M."/>
            <person name="Hauser L."/>
            <person name="Kyrpides N."/>
            <person name="Mikhailova N."/>
            <person name="Marx C.J."/>
            <person name="Richardson P."/>
        </authorList>
    </citation>
    <scope>NUCLEOTIDE SEQUENCE [LARGE SCALE GENOMIC DNA]</scope>
    <source>
        <strain evidence="2">ATCC 27329 / DSM 1819 / JCM 2831 / NBRC 15690 / NCIMB 10815 / 0-1</strain>
    </source>
</reference>
<dbReference type="Proteomes" id="UP000006589">
    <property type="component" value="Chromosome"/>
</dbReference>
<dbReference type="eggNOG" id="ENOG5030ZA1">
    <property type="taxonomic scope" value="Bacteria"/>
</dbReference>
<evidence type="ECO:0000313" key="1">
    <source>
        <dbReference type="EMBL" id="ACB27077.1"/>
    </source>
</evidence>
<dbReference type="EMBL" id="CP001001">
    <property type="protein sequence ID" value="ACB27077.1"/>
    <property type="molecule type" value="Genomic_DNA"/>
</dbReference>
<dbReference type="AlphaFoldDB" id="B1LV71"/>
<name>B1LV71_METRJ</name>
<protein>
    <submittedName>
        <fullName evidence="1">Uncharacterized protein</fullName>
    </submittedName>
</protein>
<organism evidence="1 2">
    <name type="scientific">Methylobacterium radiotolerans (strain ATCC 27329 / DSM 1819 / JCM 2831 / NBRC 15690 / NCIMB 10815 / 0-1)</name>
    <dbReference type="NCBI Taxonomy" id="426355"/>
    <lineage>
        <taxon>Bacteria</taxon>
        <taxon>Pseudomonadati</taxon>
        <taxon>Pseudomonadota</taxon>
        <taxon>Alphaproteobacteria</taxon>
        <taxon>Hyphomicrobiales</taxon>
        <taxon>Methylobacteriaceae</taxon>
        <taxon>Methylobacterium</taxon>
    </lineage>
</organism>
<dbReference type="KEGG" id="mrd:Mrad2831_5120"/>
<dbReference type="HOGENOM" id="CLU_1617113_0_0_5"/>
<evidence type="ECO:0000313" key="2">
    <source>
        <dbReference type="Proteomes" id="UP000006589"/>
    </source>
</evidence>
<sequence length="164" mass="18168">MNNWFHGKFGVQFIGASQNCSSRTIAMRDDRSAARRSPALPAIAKLGLAAACALGLAACVTPQERHALDQNQCYTFGFEPGTDGFAECMMGLHQQRAVAQSNSNLYWQAQLAEQNRRREAQQDLYKVMSLQRTGDPRFPVCGASSDGGMDRRTMTWYGPNCRAR</sequence>
<accession>B1LV71</accession>
<gene>
    <name evidence="1" type="ordered locus">Mrad2831_5120</name>
</gene>
<proteinExistence type="predicted"/>